<reference evidence="5" key="1">
    <citation type="journal article" date="2023" name="Access Microbiol">
        <title>De-novo genome assembly for Akanthomyces muscarius, a biocontrol agent of insect agricultural pests.</title>
        <authorList>
            <person name="Erdos Z."/>
            <person name="Studholme D.J."/>
            <person name="Raymond B."/>
            <person name="Sharma M."/>
        </authorList>
    </citation>
    <scope>NUCLEOTIDE SEQUENCE</scope>
    <source>
        <strain evidence="5">Ve6</strain>
    </source>
</reference>
<dbReference type="RefSeq" id="XP_056058491.1">
    <property type="nucleotide sequence ID" value="XM_056202988.1"/>
</dbReference>
<evidence type="ECO:0000313" key="5">
    <source>
        <dbReference type="EMBL" id="KAJ4163576.1"/>
    </source>
</evidence>
<feature type="domain" description="Zn(2)-C6 fungal-type" evidence="4">
    <location>
        <begin position="15"/>
        <end position="46"/>
    </location>
</feature>
<name>A0A9W8QKF6_AKAMU</name>
<dbReference type="SMART" id="SM00066">
    <property type="entry name" value="GAL4"/>
    <property type="match status" value="1"/>
</dbReference>
<evidence type="ECO:0000259" key="4">
    <source>
        <dbReference type="PROSITE" id="PS50048"/>
    </source>
</evidence>
<dbReference type="Gene3D" id="4.10.240.10">
    <property type="entry name" value="Zn(2)-C6 fungal-type DNA-binding domain"/>
    <property type="match status" value="1"/>
</dbReference>
<dbReference type="InterPro" id="IPR036864">
    <property type="entry name" value="Zn2-C6_fun-type_DNA-bd_sf"/>
</dbReference>
<accession>A0A9W8QKF6</accession>
<dbReference type="EMBL" id="JAJHUN010000001">
    <property type="protein sequence ID" value="KAJ4163576.1"/>
    <property type="molecule type" value="Genomic_DNA"/>
</dbReference>
<dbReference type="GO" id="GO:0008270">
    <property type="term" value="F:zinc ion binding"/>
    <property type="evidence" value="ECO:0007669"/>
    <property type="project" value="InterPro"/>
</dbReference>
<keyword evidence="2" id="KW-0539">Nucleus</keyword>
<gene>
    <name evidence="5" type="ORF">LMH87_005297</name>
</gene>
<evidence type="ECO:0000256" key="3">
    <source>
        <dbReference type="SAM" id="MobiDB-lite"/>
    </source>
</evidence>
<dbReference type="PROSITE" id="PS00463">
    <property type="entry name" value="ZN2_CY6_FUNGAL_1"/>
    <property type="match status" value="1"/>
</dbReference>
<dbReference type="Pfam" id="PF00172">
    <property type="entry name" value="Zn_clus"/>
    <property type="match status" value="1"/>
</dbReference>
<dbReference type="PANTHER" id="PTHR31001">
    <property type="entry name" value="UNCHARACTERIZED TRANSCRIPTIONAL REGULATORY PROTEIN"/>
    <property type="match status" value="1"/>
</dbReference>
<sequence>MASRPRRVTRRKRETCTECSLRRQKCDRQVPCGRCVKRGVAEKCTVLWDKRDGEATHRAQTHMSISEGEDESVTGSPQFGASSASWRSHPRLQYVFSSPTSPQQRKSPACNGGDFTNPSPDAVSYEDYLETLLPSRHQIQCLIDYHELYMLWYHGSYHGPTFQSVLRSAIFNETDNASLDIARLDLQWMALLLSIMVGSLVCAPSAQVEEWGFHCVEVSELALVWFKACVNCLNKANYSSKQSIYSVQAIATLALSAHILDQSAELSVLRGAATQIARRLGLDQLEHNPCLDTATPTSSDADRHRLLQRDTGRRLWFQLCVQDWLLLPFAESHLIDPLQFTACKPANRNFLTMDLIDEGCPTYVSYTNYLFQIAKLMAKHHEAMLRSSTLLTKYEHTIDYDHRLRTLASKAMPKYFDVGKPVDSAWPDWITWARRSLTVCFAHKMIMIHRHFLRKSFEVTTFSATRSTCLAAARTILKEAQTRDMDGPTIWVDEAYCASAGAVLCLDLLHRSPTDGLFQNHADLVRECISRLHRYSWGSIAARGARVLEFILDKIETGKPLTIDAELSQVLQMVGSEQTPNTDGVNEACLVDVFPPPAGMSNKFLFGELFQIRHQS</sequence>
<dbReference type="SUPFAM" id="SSF57701">
    <property type="entry name" value="Zn2/Cys6 DNA-binding domain"/>
    <property type="match status" value="1"/>
</dbReference>
<keyword evidence="6" id="KW-1185">Reference proteome</keyword>
<dbReference type="GeneID" id="80892456"/>
<dbReference type="GO" id="GO:0005634">
    <property type="term" value="C:nucleus"/>
    <property type="evidence" value="ECO:0007669"/>
    <property type="project" value="UniProtKB-SubCell"/>
</dbReference>
<evidence type="ECO:0000256" key="1">
    <source>
        <dbReference type="ARBA" id="ARBA00004123"/>
    </source>
</evidence>
<dbReference type="GO" id="GO:0000981">
    <property type="term" value="F:DNA-binding transcription factor activity, RNA polymerase II-specific"/>
    <property type="evidence" value="ECO:0007669"/>
    <property type="project" value="InterPro"/>
</dbReference>
<dbReference type="AlphaFoldDB" id="A0A9W8QKF6"/>
<dbReference type="CDD" id="cd00067">
    <property type="entry name" value="GAL4"/>
    <property type="match status" value="1"/>
</dbReference>
<feature type="compositionally biased region" description="Polar residues" evidence="3">
    <location>
        <begin position="73"/>
        <end position="86"/>
    </location>
</feature>
<proteinExistence type="predicted"/>
<comment type="subcellular location">
    <subcellularLocation>
        <location evidence="1">Nucleus</location>
    </subcellularLocation>
</comment>
<comment type="caution">
    <text evidence="5">The sequence shown here is derived from an EMBL/GenBank/DDBJ whole genome shotgun (WGS) entry which is preliminary data.</text>
</comment>
<dbReference type="CDD" id="cd12148">
    <property type="entry name" value="fungal_TF_MHR"/>
    <property type="match status" value="1"/>
</dbReference>
<dbReference type="PROSITE" id="PS50048">
    <property type="entry name" value="ZN2_CY6_FUNGAL_2"/>
    <property type="match status" value="1"/>
</dbReference>
<dbReference type="PANTHER" id="PTHR31001:SF76">
    <property type="entry name" value="ZN(2)-C6 FUNGAL-TYPE DOMAIN-CONTAINING PROTEIN"/>
    <property type="match status" value="1"/>
</dbReference>
<dbReference type="InterPro" id="IPR001138">
    <property type="entry name" value="Zn2Cys6_DnaBD"/>
</dbReference>
<dbReference type="InterPro" id="IPR050613">
    <property type="entry name" value="Sec_Metabolite_Reg"/>
</dbReference>
<protein>
    <recommendedName>
        <fullName evidence="4">Zn(2)-C6 fungal-type domain-containing protein</fullName>
    </recommendedName>
</protein>
<evidence type="ECO:0000256" key="2">
    <source>
        <dbReference type="ARBA" id="ARBA00023242"/>
    </source>
</evidence>
<feature type="compositionally biased region" description="Polar residues" evidence="3">
    <location>
        <begin position="95"/>
        <end position="106"/>
    </location>
</feature>
<dbReference type="KEGG" id="amus:LMH87_005297"/>
<dbReference type="Proteomes" id="UP001144673">
    <property type="component" value="Chromosome 1"/>
</dbReference>
<feature type="region of interest" description="Disordered" evidence="3">
    <location>
        <begin position="55"/>
        <end position="116"/>
    </location>
</feature>
<evidence type="ECO:0000313" key="6">
    <source>
        <dbReference type="Proteomes" id="UP001144673"/>
    </source>
</evidence>
<organism evidence="5 6">
    <name type="scientific">Akanthomyces muscarius</name>
    <name type="common">Entomopathogenic fungus</name>
    <name type="synonym">Lecanicillium muscarium</name>
    <dbReference type="NCBI Taxonomy" id="2231603"/>
    <lineage>
        <taxon>Eukaryota</taxon>
        <taxon>Fungi</taxon>
        <taxon>Dikarya</taxon>
        <taxon>Ascomycota</taxon>
        <taxon>Pezizomycotina</taxon>
        <taxon>Sordariomycetes</taxon>
        <taxon>Hypocreomycetidae</taxon>
        <taxon>Hypocreales</taxon>
        <taxon>Cordycipitaceae</taxon>
        <taxon>Akanthomyces</taxon>
    </lineage>
</organism>